<keyword evidence="4" id="KW-1185">Reference proteome</keyword>
<feature type="compositionally biased region" description="Low complexity" evidence="1">
    <location>
        <begin position="37"/>
        <end position="69"/>
    </location>
</feature>
<keyword evidence="2" id="KW-0732">Signal</keyword>
<feature type="chain" id="PRO_5047475907" description="SEA domain-containing protein" evidence="2">
    <location>
        <begin position="21"/>
        <end position="225"/>
    </location>
</feature>
<gene>
    <name evidence="3" type="ORF">GCM10009092_28030</name>
</gene>
<evidence type="ECO:0000256" key="2">
    <source>
        <dbReference type="SAM" id="SignalP"/>
    </source>
</evidence>
<comment type="caution">
    <text evidence="3">The sequence shown here is derived from an EMBL/GenBank/DDBJ whole genome shotgun (WGS) entry which is preliminary data.</text>
</comment>
<proteinExistence type="predicted"/>
<dbReference type="Proteomes" id="UP001501757">
    <property type="component" value="Unassembled WGS sequence"/>
</dbReference>
<evidence type="ECO:0008006" key="5">
    <source>
        <dbReference type="Google" id="ProtNLM"/>
    </source>
</evidence>
<protein>
    <recommendedName>
        <fullName evidence="5">SEA domain-containing protein</fullName>
    </recommendedName>
</protein>
<organism evidence="3 4">
    <name type="scientific">Bowmanella denitrificans</name>
    <dbReference type="NCBI Taxonomy" id="366582"/>
    <lineage>
        <taxon>Bacteria</taxon>
        <taxon>Pseudomonadati</taxon>
        <taxon>Pseudomonadota</taxon>
        <taxon>Gammaproteobacteria</taxon>
        <taxon>Alteromonadales</taxon>
        <taxon>Alteromonadaceae</taxon>
        <taxon>Bowmanella</taxon>
    </lineage>
</organism>
<dbReference type="EMBL" id="BAAAEI010000015">
    <property type="protein sequence ID" value="GAA0362073.1"/>
    <property type="molecule type" value="Genomic_DNA"/>
</dbReference>
<evidence type="ECO:0000256" key="1">
    <source>
        <dbReference type="SAM" id="MobiDB-lite"/>
    </source>
</evidence>
<evidence type="ECO:0000313" key="3">
    <source>
        <dbReference type="EMBL" id="GAA0362073.1"/>
    </source>
</evidence>
<sequence>MKSVLIVSIALVVAAGTYVALNTNEPGLVTENELNNSDSESPSPSLPSKPSFSAALSSSTPSKPDSPDTLAEPLSSVTWQNKASLDPSRFSSEQALNQSFIYPDNTLSKTSLNGFFLHSDFHQWVDNISAMQKSQASIEREIKLFEQLTNKLGGRVFGEEYACAGRICVVQFSYDADVSKEELSDLSEFDKNYVFMNHAADAGEGQQFRAIYIQTDDPSTLTIGD</sequence>
<feature type="signal peptide" evidence="2">
    <location>
        <begin position="1"/>
        <end position="20"/>
    </location>
</feature>
<reference evidence="4" key="1">
    <citation type="journal article" date="2019" name="Int. J. Syst. Evol. Microbiol.">
        <title>The Global Catalogue of Microorganisms (GCM) 10K type strain sequencing project: providing services to taxonomists for standard genome sequencing and annotation.</title>
        <authorList>
            <consortium name="The Broad Institute Genomics Platform"/>
            <consortium name="The Broad Institute Genome Sequencing Center for Infectious Disease"/>
            <person name="Wu L."/>
            <person name="Ma J."/>
        </authorList>
    </citation>
    <scope>NUCLEOTIDE SEQUENCE [LARGE SCALE GENOMIC DNA]</scope>
    <source>
        <strain evidence="4">JCM 13378</strain>
    </source>
</reference>
<evidence type="ECO:0000313" key="4">
    <source>
        <dbReference type="Proteomes" id="UP001501757"/>
    </source>
</evidence>
<feature type="region of interest" description="Disordered" evidence="1">
    <location>
        <begin position="30"/>
        <end position="72"/>
    </location>
</feature>
<accession>A0ABP3H6R6</accession>
<name>A0ABP3H6R6_9ALTE</name>